<name>A0A9J6R7V8_9BACI</name>
<evidence type="ECO:0000256" key="1">
    <source>
        <dbReference type="SAM" id="Phobius"/>
    </source>
</evidence>
<organism evidence="2 3">
    <name type="scientific">Natronobacillus azotifigens</name>
    <dbReference type="NCBI Taxonomy" id="472978"/>
    <lineage>
        <taxon>Bacteria</taxon>
        <taxon>Bacillati</taxon>
        <taxon>Bacillota</taxon>
        <taxon>Bacilli</taxon>
        <taxon>Bacillales</taxon>
        <taxon>Bacillaceae</taxon>
        <taxon>Natronobacillus</taxon>
    </lineage>
</organism>
<reference evidence="2" key="1">
    <citation type="submission" date="2022-11" db="EMBL/GenBank/DDBJ databases">
        <title>WGS of Natronobacillus azotifigens 24KS-1, an anaerobic diazotrophic haloalkaliphile from soda-rich habitats.</title>
        <authorList>
            <person name="Sorokin D.Y."/>
            <person name="Merkel A.Y."/>
        </authorList>
    </citation>
    <scope>NUCLEOTIDE SEQUENCE</scope>
    <source>
        <strain evidence="2">24KS-1</strain>
    </source>
</reference>
<dbReference type="Proteomes" id="UP001084197">
    <property type="component" value="Unassembled WGS sequence"/>
</dbReference>
<evidence type="ECO:0000313" key="2">
    <source>
        <dbReference type="EMBL" id="MCZ0701709.1"/>
    </source>
</evidence>
<dbReference type="RefSeq" id="WP_268778473.1">
    <property type="nucleotide sequence ID" value="NZ_JAPRAT010000001.1"/>
</dbReference>
<keyword evidence="1" id="KW-1133">Transmembrane helix</keyword>
<gene>
    <name evidence="2" type="ORF">OWO01_00605</name>
</gene>
<protein>
    <submittedName>
        <fullName evidence="2">Uncharacterized protein</fullName>
    </submittedName>
</protein>
<comment type="caution">
    <text evidence="2">The sequence shown here is derived from an EMBL/GenBank/DDBJ whole genome shotgun (WGS) entry which is preliminary data.</text>
</comment>
<proteinExistence type="predicted"/>
<keyword evidence="3" id="KW-1185">Reference proteome</keyword>
<sequence>MSITTLSSLDKQKMTYTATGMFVVGAILFVIGSLLLFTVSKSDLDDAVSHSSNIFDL</sequence>
<keyword evidence="1" id="KW-0812">Transmembrane</keyword>
<dbReference type="AlphaFoldDB" id="A0A9J6R7V8"/>
<evidence type="ECO:0000313" key="3">
    <source>
        <dbReference type="Proteomes" id="UP001084197"/>
    </source>
</evidence>
<keyword evidence="1" id="KW-0472">Membrane</keyword>
<accession>A0A9J6R7V8</accession>
<dbReference type="EMBL" id="JAPRAT010000001">
    <property type="protein sequence ID" value="MCZ0701709.1"/>
    <property type="molecule type" value="Genomic_DNA"/>
</dbReference>
<feature type="transmembrane region" description="Helical" evidence="1">
    <location>
        <begin position="21"/>
        <end position="39"/>
    </location>
</feature>